<dbReference type="InterPro" id="IPR039702">
    <property type="entry name" value="FPS1-like"/>
</dbReference>
<dbReference type="Pfam" id="PF00348">
    <property type="entry name" value="polyprenyl_synt"/>
    <property type="match status" value="1"/>
</dbReference>
<evidence type="ECO:0000256" key="2">
    <source>
        <dbReference type="ARBA" id="ARBA00022679"/>
    </source>
</evidence>
<dbReference type="InterPro" id="IPR000092">
    <property type="entry name" value="Polyprenyl_synt"/>
</dbReference>
<dbReference type="GO" id="GO:0004337">
    <property type="term" value="F:(2E,6E)-farnesyl diphosphate synthase activity"/>
    <property type="evidence" value="ECO:0007669"/>
    <property type="project" value="TreeGrafter"/>
</dbReference>
<dbReference type="PANTHER" id="PTHR11525:SF0">
    <property type="entry name" value="FARNESYL PYROPHOSPHATE SYNTHASE"/>
    <property type="match status" value="1"/>
</dbReference>
<accession>A0A7D0AGQ9</accession>
<sequence>MRANMWRSAARLLPASHPTHLPARTLSVYLQSKRLRDAAASILNDVDHLEPASVQEDQHQFEAVFPDIVQDLTKTTSKYADVELANKWCEKMLKYNMSGSSNLRGLAVSQSYRILAPAAEQTPQNLRLAYIMGWCLELLHTSLVLTQDLIDQADERRGKPCWYRQNPRQAPDGAPRIMEYAIYKLLKKYFRNKDYYVDAMELFHTVGEKAMLGKILDMETRGDPTLSMFDMTLYSTISKYRSAYHTFKLPVALALYMAGIRDTEMHRQARTIQLEMGNFYQAQSDFFNCYGGGQWNMKPGHDIADGRCTWLIVVALQRASPAQKLALIDSYGKREEEKINRVKEIYGEIGIPQTYRLYEEHTYELICNQIHQLSGGLPKQLFFGFLKTMTGR</sequence>
<comment type="cofactor">
    <cofactor evidence="1">
        <name>Mg(2+)</name>
        <dbReference type="ChEBI" id="CHEBI:18420"/>
    </cofactor>
</comment>
<evidence type="ECO:0000313" key="7">
    <source>
        <dbReference type="EMBL" id="QAX24806.1"/>
    </source>
</evidence>
<dbReference type="GO" id="GO:0005737">
    <property type="term" value="C:cytoplasm"/>
    <property type="evidence" value="ECO:0007669"/>
    <property type="project" value="TreeGrafter"/>
</dbReference>
<protein>
    <submittedName>
        <fullName evidence="7">Farnesyl diphosphate synthase 1</fullName>
    </submittedName>
</protein>
<dbReference type="GO" id="GO:0004161">
    <property type="term" value="F:dimethylallyltranstransferase activity"/>
    <property type="evidence" value="ECO:0007669"/>
    <property type="project" value="TreeGrafter"/>
</dbReference>
<evidence type="ECO:0000256" key="1">
    <source>
        <dbReference type="ARBA" id="ARBA00001946"/>
    </source>
</evidence>
<keyword evidence="3" id="KW-0479">Metal-binding</keyword>
<comment type="pathway">
    <text evidence="5">Pheromone biosynthesis.</text>
</comment>
<evidence type="ECO:0000256" key="5">
    <source>
        <dbReference type="ARBA" id="ARBA00033740"/>
    </source>
</evidence>
<organism evidence="7">
    <name type="scientific">Matsumurasca onukii</name>
    <name type="common">Tea green leafhopper</name>
    <name type="synonym">Empoasca onukii</name>
    <dbReference type="NCBI Taxonomy" id="2912585"/>
    <lineage>
        <taxon>Eukaryota</taxon>
        <taxon>Metazoa</taxon>
        <taxon>Ecdysozoa</taxon>
        <taxon>Arthropoda</taxon>
        <taxon>Hexapoda</taxon>
        <taxon>Insecta</taxon>
        <taxon>Pterygota</taxon>
        <taxon>Neoptera</taxon>
        <taxon>Paraneoptera</taxon>
        <taxon>Hemiptera</taxon>
        <taxon>Auchenorrhyncha</taxon>
        <taxon>Membracoidea</taxon>
        <taxon>Cicadellidae</taxon>
        <taxon>Typhlocybinae</taxon>
        <taxon>Empoascini</taxon>
        <taxon>Matsumurasca</taxon>
    </lineage>
</organism>
<evidence type="ECO:0000256" key="6">
    <source>
        <dbReference type="RuleBase" id="RU004466"/>
    </source>
</evidence>
<dbReference type="PANTHER" id="PTHR11525">
    <property type="entry name" value="FARNESYL-PYROPHOSPHATE SYNTHETASE"/>
    <property type="match status" value="1"/>
</dbReference>
<name>A0A7D0AGQ9_MATON</name>
<comment type="similarity">
    <text evidence="6">Belongs to the FPP/GGPP synthase family.</text>
</comment>
<dbReference type="AlphaFoldDB" id="A0A7D0AGQ9"/>
<dbReference type="SUPFAM" id="SSF48576">
    <property type="entry name" value="Terpenoid synthases"/>
    <property type="match status" value="1"/>
</dbReference>
<dbReference type="InterPro" id="IPR008949">
    <property type="entry name" value="Isoprenoid_synthase_dom_sf"/>
</dbReference>
<evidence type="ECO:0000256" key="4">
    <source>
        <dbReference type="ARBA" id="ARBA00022842"/>
    </source>
</evidence>
<dbReference type="GO" id="GO:0046872">
    <property type="term" value="F:metal ion binding"/>
    <property type="evidence" value="ECO:0007669"/>
    <property type="project" value="UniProtKB-KW"/>
</dbReference>
<keyword evidence="2 6" id="KW-0808">Transferase</keyword>
<keyword evidence="4" id="KW-0460">Magnesium</keyword>
<proteinExistence type="evidence at transcript level"/>
<evidence type="ECO:0000256" key="3">
    <source>
        <dbReference type="ARBA" id="ARBA00022723"/>
    </source>
</evidence>
<dbReference type="Gene3D" id="1.10.600.10">
    <property type="entry name" value="Farnesyl Diphosphate Synthase"/>
    <property type="match status" value="1"/>
</dbReference>
<reference evidence="7" key="1">
    <citation type="journal article" date="2019" name="Biomolecules">
        <title>Characterization of terpene synthase from tea green leafhopper being involved in formation of geraniol in tea (camellia sinensis) leaves and potential effect of geraniol on insect-derived endobacteria.</title>
        <authorList>
            <person name="Zhou Y."/>
            <person name="Liu X."/>
            <person name="Yang Z."/>
        </authorList>
    </citation>
    <scope>NUCLEOTIDE SEQUENCE</scope>
</reference>
<dbReference type="GO" id="GO:0042811">
    <property type="term" value="P:pheromone biosynthetic process"/>
    <property type="evidence" value="ECO:0007669"/>
    <property type="project" value="UniProtKB-ARBA"/>
</dbReference>
<dbReference type="EMBL" id="MH383157">
    <property type="protein sequence ID" value="QAX24806.1"/>
    <property type="molecule type" value="mRNA"/>
</dbReference>
<dbReference type="GO" id="GO:0045337">
    <property type="term" value="P:farnesyl diphosphate biosynthetic process"/>
    <property type="evidence" value="ECO:0007669"/>
    <property type="project" value="TreeGrafter"/>
</dbReference>
<dbReference type="SMR" id="A0A7D0AGQ9"/>